<name>A0A9P8V789_9PEZI</name>
<organism evidence="1 2">
    <name type="scientific">Plectosphaerella plurivora</name>
    <dbReference type="NCBI Taxonomy" id="936078"/>
    <lineage>
        <taxon>Eukaryota</taxon>
        <taxon>Fungi</taxon>
        <taxon>Dikarya</taxon>
        <taxon>Ascomycota</taxon>
        <taxon>Pezizomycotina</taxon>
        <taxon>Sordariomycetes</taxon>
        <taxon>Hypocreomycetidae</taxon>
        <taxon>Glomerellales</taxon>
        <taxon>Plectosphaerellaceae</taxon>
        <taxon>Plectosphaerella</taxon>
    </lineage>
</organism>
<accession>A0A9P8V789</accession>
<protein>
    <submittedName>
        <fullName evidence="1">Glycosyl hydrolase</fullName>
    </submittedName>
</protein>
<evidence type="ECO:0000313" key="1">
    <source>
        <dbReference type="EMBL" id="KAH6677913.1"/>
    </source>
</evidence>
<keyword evidence="1" id="KW-0378">Hydrolase</keyword>
<dbReference type="InterPro" id="IPR008928">
    <property type="entry name" value="6-hairpin_glycosidase_sf"/>
</dbReference>
<dbReference type="PANTHER" id="PTHR47791:SF1">
    <property type="entry name" value="ENDO MANNANASE, GH76 FAMILY (EUROFUNG)"/>
    <property type="match status" value="1"/>
</dbReference>
<proteinExistence type="predicted"/>
<dbReference type="AlphaFoldDB" id="A0A9P8V789"/>
<gene>
    <name evidence="1" type="ORF">F5X68DRAFT_234986</name>
</gene>
<evidence type="ECO:0000313" key="2">
    <source>
        <dbReference type="Proteomes" id="UP000770015"/>
    </source>
</evidence>
<comment type="caution">
    <text evidence="1">The sequence shown here is derived from an EMBL/GenBank/DDBJ whole genome shotgun (WGS) entry which is preliminary data.</text>
</comment>
<dbReference type="GO" id="GO:0016787">
    <property type="term" value="F:hydrolase activity"/>
    <property type="evidence" value="ECO:0007669"/>
    <property type="project" value="UniProtKB-KW"/>
</dbReference>
<reference evidence="1" key="1">
    <citation type="journal article" date="2021" name="Nat. Commun.">
        <title>Genetic determinants of endophytism in the Arabidopsis root mycobiome.</title>
        <authorList>
            <person name="Mesny F."/>
            <person name="Miyauchi S."/>
            <person name="Thiergart T."/>
            <person name="Pickel B."/>
            <person name="Atanasova L."/>
            <person name="Karlsson M."/>
            <person name="Huettel B."/>
            <person name="Barry K.W."/>
            <person name="Haridas S."/>
            <person name="Chen C."/>
            <person name="Bauer D."/>
            <person name="Andreopoulos W."/>
            <person name="Pangilinan J."/>
            <person name="LaButti K."/>
            <person name="Riley R."/>
            <person name="Lipzen A."/>
            <person name="Clum A."/>
            <person name="Drula E."/>
            <person name="Henrissat B."/>
            <person name="Kohler A."/>
            <person name="Grigoriev I.V."/>
            <person name="Martin F.M."/>
            <person name="Hacquard S."/>
        </authorList>
    </citation>
    <scope>NUCLEOTIDE SEQUENCE</scope>
    <source>
        <strain evidence="1">MPI-SDFR-AT-0117</strain>
    </source>
</reference>
<dbReference type="EMBL" id="JAGSXJ010000022">
    <property type="protein sequence ID" value="KAH6677913.1"/>
    <property type="molecule type" value="Genomic_DNA"/>
</dbReference>
<dbReference type="OrthoDB" id="9984024at2759"/>
<dbReference type="InterPro" id="IPR053169">
    <property type="entry name" value="MUG_Protein"/>
</dbReference>
<dbReference type="PANTHER" id="PTHR47791">
    <property type="entry name" value="MEIOTICALLY UP-REGULATED GENE 191 PROTEIN"/>
    <property type="match status" value="1"/>
</dbReference>
<dbReference type="InterPro" id="IPR005198">
    <property type="entry name" value="Glyco_hydro_76"/>
</dbReference>
<dbReference type="Pfam" id="PF03663">
    <property type="entry name" value="Glyco_hydro_76"/>
    <property type="match status" value="1"/>
</dbReference>
<dbReference type="SUPFAM" id="SSF48208">
    <property type="entry name" value="Six-hairpin glycosidases"/>
    <property type="match status" value="1"/>
</dbReference>
<keyword evidence="2" id="KW-1185">Reference proteome</keyword>
<dbReference type="Gene3D" id="1.50.10.20">
    <property type="match status" value="1"/>
</dbReference>
<dbReference type="Proteomes" id="UP000770015">
    <property type="component" value="Unassembled WGS sequence"/>
</dbReference>
<sequence>MVPWGLAARAATFFTSAPPDAKRPDRAGYTANAVTAIKTLQDSWYNFDTGIWDKAWWNSGNAFTTLADFATLDVGAANQLNIGGILRHTFVRAQGEEIRVTKTMDDAGLVASSYEINMLGIDTLSTDIEDEKIARRQSFPGFINEFYDDEGWWALGLIRAFDVMQDRAYLDMAVSIFEDMKTGGNTYCNGGIFWNKERKYVNAISNELYLSVAAALANRLPDPARLQYLDIANQQWAWFKSSGMINSRGTINDGLNGSCQNNGQNTWSYNQGVVLGGLVELHRATGDAALLAQAADIAGAAIRELSDDKGILHESCEPNCGADGNQFKGIFVRNLGYLYRAMPAPPRADFRQFILNNADINWAANRNEKGGMGVVWSGPPQRVSGPTHSSALDALVAAVAVI</sequence>
<dbReference type="GO" id="GO:0005975">
    <property type="term" value="P:carbohydrate metabolic process"/>
    <property type="evidence" value="ECO:0007669"/>
    <property type="project" value="InterPro"/>
</dbReference>